<evidence type="ECO:0000313" key="2">
    <source>
        <dbReference type="Proteomes" id="UP000002015"/>
    </source>
</evidence>
<dbReference type="Proteomes" id="UP000002015">
    <property type="component" value="Chromosome"/>
</dbReference>
<sequence length="125" mass="14031">MEPHGEYKIELMNNIVHVFPSGGFNEQGIIELHKKIASIAPHDKPWALLEHPKNIAGLTPEAVEQLINSYQNLGKLNCVAAGLEISSTWRRVFETLIVDKVDIPVYLNSDSDKLEQLIKQELDCA</sequence>
<dbReference type="HOGENOM" id="CLU_1990270_0_0_6"/>
<dbReference type="EMBL" id="CP000821">
    <property type="protein sequence ID" value="ABV37404.1"/>
    <property type="molecule type" value="Genomic_DNA"/>
</dbReference>
<keyword evidence="2" id="KW-1185">Reference proteome</keyword>
<evidence type="ECO:0000313" key="1">
    <source>
        <dbReference type="EMBL" id="ABV37404.1"/>
    </source>
</evidence>
<name>A8FX31_SHESH</name>
<dbReference type="KEGG" id="sse:Ssed_2797"/>
<organism evidence="1 2">
    <name type="scientific">Shewanella sediminis (strain HAW-EB3)</name>
    <dbReference type="NCBI Taxonomy" id="425104"/>
    <lineage>
        <taxon>Bacteria</taxon>
        <taxon>Pseudomonadati</taxon>
        <taxon>Pseudomonadota</taxon>
        <taxon>Gammaproteobacteria</taxon>
        <taxon>Alteromonadales</taxon>
        <taxon>Shewanellaceae</taxon>
        <taxon>Shewanella</taxon>
    </lineage>
</organism>
<accession>A8FX31</accession>
<dbReference type="eggNOG" id="ENOG50339VX">
    <property type="taxonomic scope" value="Bacteria"/>
</dbReference>
<reference evidence="1 2" key="1">
    <citation type="submission" date="2007-08" db="EMBL/GenBank/DDBJ databases">
        <title>Complete sequence of Shewanella sediminis HAW-EB3.</title>
        <authorList>
            <consortium name="US DOE Joint Genome Institute"/>
            <person name="Copeland A."/>
            <person name="Lucas S."/>
            <person name="Lapidus A."/>
            <person name="Barry K."/>
            <person name="Glavina del Rio T."/>
            <person name="Dalin E."/>
            <person name="Tice H."/>
            <person name="Pitluck S."/>
            <person name="Chertkov O."/>
            <person name="Brettin T."/>
            <person name="Bruce D."/>
            <person name="Detter J.C."/>
            <person name="Han C."/>
            <person name="Schmutz J."/>
            <person name="Larimer F."/>
            <person name="Land M."/>
            <person name="Hauser L."/>
            <person name="Kyrpides N."/>
            <person name="Kim E."/>
            <person name="Zhao J.-S."/>
            <person name="Richardson P."/>
        </authorList>
    </citation>
    <scope>NUCLEOTIDE SEQUENCE [LARGE SCALE GENOMIC DNA]</scope>
    <source>
        <strain evidence="1 2">HAW-EB3</strain>
    </source>
</reference>
<dbReference type="OrthoDB" id="6227658at2"/>
<protein>
    <submittedName>
        <fullName evidence="1">Uncharacterized protein</fullName>
    </submittedName>
</protein>
<proteinExistence type="predicted"/>
<gene>
    <name evidence="1" type="ordered locus">Ssed_2797</name>
</gene>
<dbReference type="AlphaFoldDB" id="A8FX31"/>
<dbReference type="RefSeq" id="WP_012143134.1">
    <property type="nucleotide sequence ID" value="NC_009831.1"/>
</dbReference>